<reference evidence="2 3" key="1">
    <citation type="journal article" date="2021" name="Nat. Commun.">
        <title>Genetic determinants of endophytism in the Arabidopsis root mycobiome.</title>
        <authorList>
            <person name="Mesny F."/>
            <person name="Miyauchi S."/>
            <person name="Thiergart T."/>
            <person name="Pickel B."/>
            <person name="Atanasova L."/>
            <person name="Karlsson M."/>
            <person name="Huettel B."/>
            <person name="Barry K.W."/>
            <person name="Haridas S."/>
            <person name="Chen C."/>
            <person name="Bauer D."/>
            <person name="Andreopoulos W."/>
            <person name="Pangilinan J."/>
            <person name="LaButti K."/>
            <person name="Riley R."/>
            <person name="Lipzen A."/>
            <person name="Clum A."/>
            <person name="Drula E."/>
            <person name="Henrissat B."/>
            <person name="Kohler A."/>
            <person name="Grigoriev I.V."/>
            <person name="Martin F.M."/>
            <person name="Hacquard S."/>
        </authorList>
    </citation>
    <scope>NUCLEOTIDE SEQUENCE [LARGE SCALE GENOMIC DNA]</scope>
    <source>
        <strain evidence="2 3">MPI-SDFR-AT-0080</strain>
    </source>
</reference>
<sequence length="115" mass="13133">MPMITTLVTDLGSLSIQFRSTNISLHQCMCLVTDMSTLRYHVAFMNETTSVRLSLPKIESAMPCMFRAVCMFPLMCELWYVILLMLMVTIVLMHGSGVIYTSLAYACRRRCRFSS</sequence>
<dbReference type="EMBL" id="JAGTJR010000146">
    <property type="protein sequence ID" value="KAH7001773.1"/>
    <property type="molecule type" value="Genomic_DNA"/>
</dbReference>
<keyword evidence="1" id="KW-1133">Transmembrane helix</keyword>
<evidence type="ECO:0000313" key="2">
    <source>
        <dbReference type="EMBL" id="KAH7001773.1"/>
    </source>
</evidence>
<gene>
    <name evidence="2" type="ORF">B0J12DRAFT_747808</name>
</gene>
<dbReference type="Proteomes" id="UP000774617">
    <property type="component" value="Unassembled WGS sequence"/>
</dbReference>
<organism evidence="2 3">
    <name type="scientific">Macrophomina phaseolina</name>
    <dbReference type="NCBI Taxonomy" id="35725"/>
    <lineage>
        <taxon>Eukaryota</taxon>
        <taxon>Fungi</taxon>
        <taxon>Dikarya</taxon>
        <taxon>Ascomycota</taxon>
        <taxon>Pezizomycotina</taxon>
        <taxon>Dothideomycetes</taxon>
        <taxon>Dothideomycetes incertae sedis</taxon>
        <taxon>Botryosphaeriales</taxon>
        <taxon>Botryosphaeriaceae</taxon>
        <taxon>Macrophomina</taxon>
    </lineage>
</organism>
<keyword evidence="3" id="KW-1185">Reference proteome</keyword>
<comment type="caution">
    <text evidence="2">The sequence shown here is derived from an EMBL/GenBank/DDBJ whole genome shotgun (WGS) entry which is preliminary data.</text>
</comment>
<accession>A0ABQ8FPV1</accession>
<keyword evidence="1" id="KW-0472">Membrane</keyword>
<protein>
    <submittedName>
        <fullName evidence="2">Uncharacterized protein</fullName>
    </submittedName>
</protein>
<keyword evidence="1" id="KW-0812">Transmembrane</keyword>
<name>A0ABQ8FPV1_9PEZI</name>
<evidence type="ECO:0000256" key="1">
    <source>
        <dbReference type="SAM" id="Phobius"/>
    </source>
</evidence>
<proteinExistence type="predicted"/>
<feature type="transmembrane region" description="Helical" evidence="1">
    <location>
        <begin position="78"/>
        <end position="106"/>
    </location>
</feature>
<evidence type="ECO:0000313" key="3">
    <source>
        <dbReference type="Proteomes" id="UP000774617"/>
    </source>
</evidence>